<evidence type="ECO:0000313" key="3">
    <source>
        <dbReference type="EMBL" id="OXA44765.1"/>
    </source>
</evidence>
<evidence type="ECO:0000256" key="2">
    <source>
        <dbReference type="SAM" id="Phobius"/>
    </source>
</evidence>
<feature type="compositionally biased region" description="Gly residues" evidence="1">
    <location>
        <begin position="594"/>
        <end position="607"/>
    </location>
</feature>
<feature type="transmembrane region" description="Helical" evidence="2">
    <location>
        <begin position="35"/>
        <end position="59"/>
    </location>
</feature>
<gene>
    <name evidence="3" type="ORF">Fcan01_20894</name>
</gene>
<feature type="region of interest" description="Disordered" evidence="1">
    <location>
        <begin position="521"/>
        <end position="627"/>
    </location>
</feature>
<keyword evidence="2" id="KW-0812">Transmembrane</keyword>
<accession>A0A226DGU0</accession>
<feature type="compositionally biased region" description="Gly residues" evidence="1">
    <location>
        <begin position="742"/>
        <end position="757"/>
    </location>
</feature>
<proteinExistence type="predicted"/>
<organism evidence="3 4">
    <name type="scientific">Folsomia candida</name>
    <name type="common">Springtail</name>
    <dbReference type="NCBI Taxonomy" id="158441"/>
    <lineage>
        <taxon>Eukaryota</taxon>
        <taxon>Metazoa</taxon>
        <taxon>Ecdysozoa</taxon>
        <taxon>Arthropoda</taxon>
        <taxon>Hexapoda</taxon>
        <taxon>Collembola</taxon>
        <taxon>Entomobryomorpha</taxon>
        <taxon>Isotomoidea</taxon>
        <taxon>Isotomidae</taxon>
        <taxon>Proisotominae</taxon>
        <taxon>Folsomia</taxon>
    </lineage>
</organism>
<keyword evidence="2" id="KW-0472">Membrane</keyword>
<keyword evidence="2" id="KW-1133">Transmembrane helix</keyword>
<evidence type="ECO:0000256" key="1">
    <source>
        <dbReference type="SAM" id="MobiDB-lite"/>
    </source>
</evidence>
<feature type="transmembrane region" description="Helical" evidence="2">
    <location>
        <begin position="421"/>
        <end position="447"/>
    </location>
</feature>
<name>A0A226DGU0_FOLCA</name>
<feature type="compositionally biased region" description="Polar residues" evidence="1">
    <location>
        <begin position="610"/>
        <end position="623"/>
    </location>
</feature>
<reference evidence="3 4" key="1">
    <citation type="submission" date="2015-12" db="EMBL/GenBank/DDBJ databases">
        <title>The genome of Folsomia candida.</title>
        <authorList>
            <person name="Faddeeva A."/>
            <person name="Derks M.F."/>
            <person name="Anvar Y."/>
            <person name="Smit S."/>
            <person name="Van Straalen N."/>
            <person name="Roelofs D."/>
        </authorList>
    </citation>
    <scope>NUCLEOTIDE SEQUENCE [LARGE SCALE GENOMIC DNA]</scope>
    <source>
        <strain evidence="3 4">VU population</strain>
        <tissue evidence="3">Whole body</tissue>
    </source>
</reference>
<comment type="caution">
    <text evidence="3">The sequence shown here is derived from an EMBL/GenBank/DDBJ whole genome shotgun (WGS) entry which is preliminary data.</text>
</comment>
<feature type="compositionally biased region" description="Gly residues" evidence="1">
    <location>
        <begin position="521"/>
        <end position="539"/>
    </location>
</feature>
<feature type="transmembrane region" description="Helical" evidence="2">
    <location>
        <begin position="264"/>
        <end position="289"/>
    </location>
</feature>
<keyword evidence="4" id="KW-1185">Reference proteome</keyword>
<dbReference type="Proteomes" id="UP000198287">
    <property type="component" value="Unassembled WGS sequence"/>
</dbReference>
<dbReference type="EMBL" id="LNIX01000019">
    <property type="protein sequence ID" value="OXA44765.1"/>
    <property type="molecule type" value="Genomic_DNA"/>
</dbReference>
<dbReference type="AlphaFoldDB" id="A0A226DGU0"/>
<feature type="transmembrane region" description="Helical" evidence="2">
    <location>
        <begin position="98"/>
        <end position="125"/>
    </location>
</feature>
<feature type="region of interest" description="Disordered" evidence="1">
    <location>
        <begin position="725"/>
        <end position="777"/>
    </location>
</feature>
<feature type="transmembrane region" description="Helical" evidence="2">
    <location>
        <begin position="328"/>
        <end position="355"/>
    </location>
</feature>
<evidence type="ECO:0000313" key="4">
    <source>
        <dbReference type="Proteomes" id="UP000198287"/>
    </source>
</evidence>
<sequence length="777" mass="84282">MVGWIKRGGVERVETFANRVYEFTGARNYVNLPMLISVSMGGLSIPATSIFMFASGLFVPCSPPSAGSVLYYSCPNGWMDQSLSWPGRLVNGLILAHAFYLLASLIVMAIPVVMVYPSLVLELWLAQIERQSKLDTIFCRTRLEQYRVAQVMKNLLNYVKRNPITGREKPPHSNILPICIEGGQPTNNTQPRSDSQILYCYDLRYYWMTPSAAAADRCFTLATSTWTQRTTLAANFQLLTTLVKPPSLTNYDLARSRNYVNLPLLICINMGTISLPGASLSMFASGFFVPCGPPSIGSVLFYSCPNGWMDQSWPWPGRLVNGLMLAHAFYLLVSPLVMAIAVVMVYPSIVMELWINQMDRQSKLDTFFSNRTKLEQYRVAQVMKNVLNYVKRNLITGLVLSFVIDTEIASLYAIIMCRDKLPLAVLLLFTMSLIDCFFAMHITLRALSKPYLSSVEFVNTVYLSRSQCSIQHSFSVLIISLFGFYLKTDFEKSCSMMDKRVILLLVTVGVVATMPNPQYGGGSYSGGGGSPSTGGGSGGAPAPNYASAGPAPQQAAPQPAAPAVAQPPPFVPSPSYSSSSQSSGSGGFVPSSGSAGGDTGSSGGAAGGNLQVQCKSQESSPGSGSFKFSCEGVDPSQISLRSEHILWLEGPNGQKQVIDVDIPNYKIEELIKAGFKPGEGQGTQINLKLKKPDQSYEAQKDDIKSQQGTPTVNLQYEPVQKTVAHFPSDKPYSPLQGPLLPPGGGSSGGSSGGGAAPSGGNRYYRQTVYTRPYNFRV</sequence>
<protein>
    <submittedName>
        <fullName evidence="3">Uncharacterized protein</fullName>
    </submittedName>
</protein>
<feature type="compositionally biased region" description="Low complexity" evidence="1">
    <location>
        <begin position="540"/>
        <end position="564"/>
    </location>
</feature>
<feature type="compositionally biased region" description="Low complexity" evidence="1">
    <location>
        <begin position="573"/>
        <end position="593"/>
    </location>
</feature>